<accession>X1GQR1</accession>
<proteinExistence type="predicted"/>
<gene>
    <name evidence="1" type="ORF">S03H2_35056</name>
</gene>
<evidence type="ECO:0000313" key="1">
    <source>
        <dbReference type="EMBL" id="GAH60231.1"/>
    </source>
</evidence>
<organism evidence="1">
    <name type="scientific">marine sediment metagenome</name>
    <dbReference type="NCBI Taxonomy" id="412755"/>
    <lineage>
        <taxon>unclassified sequences</taxon>
        <taxon>metagenomes</taxon>
        <taxon>ecological metagenomes</taxon>
    </lineage>
</organism>
<sequence>MPCWNDLFEMLLDEDLSAEDIVSRLAVKPSRMRQLLNSKRLDARLKAVESVANQKAGHAVLSTIDSAAKKLAVLTANEKPETARRACLDVIKKAEQIYRDQGLGTRD</sequence>
<comment type="caution">
    <text evidence="1">The sequence shown here is derived from an EMBL/GenBank/DDBJ whole genome shotgun (WGS) entry which is preliminary data.</text>
</comment>
<dbReference type="AlphaFoldDB" id="X1GQR1"/>
<dbReference type="EMBL" id="BARU01021421">
    <property type="protein sequence ID" value="GAH60231.1"/>
    <property type="molecule type" value="Genomic_DNA"/>
</dbReference>
<reference evidence="1" key="1">
    <citation type="journal article" date="2014" name="Front. Microbiol.">
        <title>High frequency of phylogenetically diverse reductive dehalogenase-homologous genes in deep subseafloor sedimentary metagenomes.</title>
        <authorList>
            <person name="Kawai M."/>
            <person name="Futagami T."/>
            <person name="Toyoda A."/>
            <person name="Takaki Y."/>
            <person name="Nishi S."/>
            <person name="Hori S."/>
            <person name="Arai W."/>
            <person name="Tsubouchi T."/>
            <person name="Morono Y."/>
            <person name="Uchiyama I."/>
            <person name="Ito T."/>
            <person name="Fujiyama A."/>
            <person name="Inagaki F."/>
            <person name="Takami H."/>
        </authorList>
    </citation>
    <scope>NUCLEOTIDE SEQUENCE</scope>
    <source>
        <strain evidence="1">Expedition CK06-06</strain>
    </source>
</reference>
<protein>
    <submittedName>
        <fullName evidence="1">Uncharacterized protein</fullName>
    </submittedName>
</protein>
<name>X1GQR1_9ZZZZ</name>